<protein>
    <recommendedName>
        <fullName evidence="2">F-box domain-containing protein</fullName>
    </recommendedName>
</protein>
<dbReference type="EMBL" id="VIIS01001994">
    <property type="protein sequence ID" value="KAF0289901.1"/>
    <property type="molecule type" value="Genomic_DNA"/>
</dbReference>
<name>A0A6A4VKJ9_AMPAM</name>
<dbReference type="Proteomes" id="UP000440578">
    <property type="component" value="Unassembled WGS sequence"/>
</dbReference>
<dbReference type="Gene3D" id="3.80.10.10">
    <property type="entry name" value="Ribonuclease Inhibitor"/>
    <property type="match status" value="1"/>
</dbReference>
<sequence length="212" mass="24903">MGRRKAPEKIIRKPFILTKDEPDLVLEDLPTEMLFRIMRFLAIDDLYAIRMASPRLYSVAGAEVRRRHFRTLMYTDKSLPAVIDDAKLAWMVSNMPQLQTINLGRVTPECQPLSLGVIAEHCSSLRRIDFRRFRFTRGHFEKLIANCPNLLKRQYGVRFRMSIYEEIDDFELQTCVKITRPEPEEPVTYRSRKGRERSRRSVEEPGAQRDSV</sequence>
<dbReference type="AlphaFoldDB" id="A0A6A4VKJ9"/>
<feature type="domain" description="F-box" evidence="2">
    <location>
        <begin position="23"/>
        <end position="72"/>
    </location>
</feature>
<proteinExistence type="predicted"/>
<comment type="caution">
    <text evidence="3">The sequence shown here is derived from an EMBL/GenBank/DDBJ whole genome shotgun (WGS) entry which is preliminary data.</text>
</comment>
<feature type="region of interest" description="Disordered" evidence="1">
    <location>
        <begin position="183"/>
        <end position="212"/>
    </location>
</feature>
<dbReference type="InterPro" id="IPR032675">
    <property type="entry name" value="LRR_dom_sf"/>
</dbReference>
<evidence type="ECO:0000256" key="1">
    <source>
        <dbReference type="SAM" id="MobiDB-lite"/>
    </source>
</evidence>
<feature type="compositionally biased region" description="Basic and acidic residues" evidence="1">
    <location>
        <begin position="199"/>
        <end position="212"/>
    </location>
</feature>
<evidence type="ECO:0000313" key="3">
    <source>
        <dbReference type="EMBL" id="KAF0289901.1"/>
    </source>
</evidence>
<gene>
    <name evidence="3" type="ORF">FJT64_011905</name>
</gene>
<dbReference type="PROSITE" id="PS50181">
    <property type="entry name" value="FBOX"/>
    <property type="match status" value="1"/>
</dbReference>
<dbReference type="SUPFAM" id="SSF81383">
    <property type="entry name" value="F-box domain"/>
    <property type="match status" value="1"/>
</dbReference>
<evidence type="ECO:0000259" key="2">
    <source>
        <dbReference type="PROSITE" id="PS50181"/>
    </source>
</evidence>
<evidence type="ECO:0000313" key="4">
    <source>
        <dbReference type="Proteomes" id="UP000440578"/>
    </source>
</evidence>
<organism evidence="3 4">
    <name type="scientific">Amphibalanus amphitrite</name>
    <name type="common">Striped barnacle</name>
    <name type="synonym">Balanus amphitrite</name>
    <dbReference type="NCBI Taxonomy" id="1232801"/>
    <lineage>
        <taxon>Eukaryota</taxon>
        <taxon>Metazoa</taxon>
        <taxon>Ecdysozoa</taxon>
        <taxon>Arthropoda</taxon>
        <taxon>Crustacea</taxon>
        <taxon>Multicrustacea</taxon>
        <taxon>Cirripedia</taxon>
        <taxon>Thoracica</taxon>
        <taxon>Thoracicalcarea</taxon>
        <taxon>Balanomorpha</taxon>
        <taxon>Balanoidea</taxon>
        <taxon>Balanidae</taxon>
        <taxon>Amphibalaninae</taxon>
        <taxon>Amphibalanus</taxon>
    </lineage>
</organism>
<dbReference type="InterPro" id="IPR001810">
    <property type="entry name" value="F-box_dom"/>
</dbReference>
<accession>A0A6A4VKJ9</accession>
<reference evidence="3 4" key="1">
    <citation type="submission" date="2019-07" db="EMBL/GenBank/DDBJ databases">
        <title>Draft genome assembly of a fouling barnacle, Amphibalanus amphitrite (Darwin, 1854): The first reference genome for Thecostraca.</title>
        <authorList>
            <person name="Kim W."/>
        </authorList>
    </citation>
    <scope>NUCLEOTIDE SEQUENCE [LARGE SCALE GENOMIC DNA]</scope>
    <source>
        <strain evidence="3">SNU_AA5</strain>
        <tissue evidence="3">Soma without cirri and trophi</tissue>
    </source>
</reference>
<keyword evidence="4" id="KW-1185">Reference proteome</keyword>
<dbReference type="InterPro" id="IPR036047">
    <property type="entry name" value="F-box-like_dom_sf"/>
</dbReference>